<dbReference type="GO" id="GO:0046983">
    <property type="term" value="F:protein dimerization activity"/>
    <property type="evidence" value="ECO:0007669"/>
    <property type="project" value="InterPro"/>
</dbReference>
<evidence type="ECO:0000256" key="5">
    <source>
        <dbReference type="ARBA" id="ARBA00023242"/>
    </source>
</evidence>
<keyword evidence="5" id="KW-0539">Nucleus</keyword>
<feature type="compositionally biased region" description="Polar residues" evidence="6">
    <location>
        <begin position="258"/>
        <end position="268"/>
    </location>
</feature>
<sequence length="428" mass="47448">MFPFQHGDELGFQPPPVIKEDQVLEDLHVGHTLPYNSNPCTSSLKRGLPRSSGIQENNGGSTSDIRKLLRRDIERQRRQEMTNLYASLQSLVTPQYLQGKKSTSDLIQEAANYVTDTKKNIEKLGLQRDKLKMLFNSGNLCADVGSSSSYSPDLVTVNSCIDGVEILISSFKEEGFLLSKVLTELLGRGLNVTSCASTKENERSLHRIMCEHGDELGFQPPPVIKEDQVLEDLHVGHTLPYDSNPCTSSLKRGLPRSSGIQENNGGSTSDIRKLLRRDIEQQRRQEMANLYASLQSLVPPQYLQSTSDLIQEAANYVIDTKKNIKKLGNLCADVGSSSSYSPDLVTVNSCLDGVEILISSFKEEGFLLSKVLTELLGRGLNVTSCASTKENERSLHRIMCETSDLSCNDLSTLQERLSYVINLCHETS</sequence>
<dbReference type="SMART" id="SM00353">
    <property type="entry name" value="HLH"/>
    <property type="match status" value="2"/>
</dbReference>
<dbReference type="PANTHER" id="PTHR13935">
    <property type="entry name" value="ACHAETE-SCUTE TRANSCRIPTION FACTOR-RELATED"/>
    <property type="match status" value="1"/>
</dbReference>
<dbReference type="InterPro" id="IPR036638">
    <property type="entry name" value="HLH_DNA-bd_sf"/>
</dbReference>
<dbReference type="OrthoDB" id="1935281at2759"/>
<dbReference type="SUPFAM" id="SSF47459">
    <property type="entry name" value="HLH, helix-loop-helix DNA-binding domain"/>
    <property type="match status" value="2"/>
</dbReference>
<reference evidence="8 9" key="1">
    <citation type="submission" date="2019-12" db="EMBL/GenBank/DDBJ databases">
        <authorList>
            <person name="Alioto T."/>
            <person name="Alioto T."/>
            <person name="Gomez Garrido J."/>
        </authorList>
    </citation>
    <scope>NUCLEOTIDE SEQUENCE [LARGE SCALE GENOMIC DNA]</scope>
</reference>
<evidence type="ECO:0000313" key="9">
    <source>
        <dbReference type="Proteomes" id="UP000594638"/>
    </source>
</evidence>
<evidence type="ECO:0000259" key="7">
    <source>
        <dbReference type="PROSITE" id="PS50888"/>
    </source>
</evidence>
<dbReference type="GO" id="GO:0090575">
    <property type="term" value="C:RNA polymerase II transcription regulator complex"/>
    <property type="evidence" value="ECO:0007669"/>
    <property type="project" value="TreeGrafter"/>
</dbReference>
<dbReference type="PROSITE" id="PS50888">
    <property type="entry name" value="BHLH"/>
    <property type="match status" value="2"/>
</dbReference>
<dbReference type="Proteomes" id="UP000594638">
    <property type="component" value="Unassembled WGS sequence"/>
</dbReference>
<dbReference type="PANTHER" id="PTHR13935:SF106">
    <property type="entry name" value="ACHAETE-SCUTE COMPLEX PROTEIN T5-RELATED"/>
    <property type="match status" value="1"/>
</dbReference>
<feature type="region of interest" description="Disordered" evidence="6">
    <location>
        <begin position="246"/>
        <end position="268"/>
    </location>
</feature>
<evidence type="ECO:0000256" key="4">
    <source>
        <dbReference type="ARBA" id="ARBA00023163"/>
    </source>
</evidence>
<keyword evidence="2" id="KW-0805">Transcription regulation</keyword>
<dbReference type="EMBL" id="CACTIH010007350">
    <property type="protein sequence ID" value="CAA3010754.1"/>
    <property type="molecule type" value="Genomic_DNA"/>
</dbReference>
<organism evidence="8 9">
    <name type="scientific">Olea europaea subsp. europaea</name>
    <dbReference type="NCBI Taxonomy" id="158383"/>
    <lineage>
        <taxon>Eukaryota</taxon>
        <taxon>Viridiplantae</taxon>
        <taxon>Streptophyta</taxon>
        <taxon>Embryophyta</taxon>
        <taxon>Tracheophyta</taxon>
        <taxon>Spermatophyta</taxon>
        <taxon>Magnoliopsida</taxon>
        <taxon>eudicotyledons</taxon>
        <taxon>Gunneridae</taxon>
        <taxon>Pentapetalae</taxon>
        <taxon>asterids</taxon>
        <taxon>lamiids</taxon>
        <taxon>Lamiales</taxon>
        <taxon>Oleaceae</taxon>
        <taxon>Oleeae</taxon>
        <taxon>Olea</taxon>
    </lineage>
</organism>
<comment type="subcellular location">
    <subcellularLocation>
        <location evidence="1">Nucleus</location>
    </subcellularLocation>
</comment>
<dbReference type="Gramene" id="OE9A099337T1">
    <property type="protein sequence ID" value="OE9A099337C1"/>
    <property type="gene ID" value="OE9A099337"/>
</dbReference>
<evidence type="ECO:0000256" key="3">
    <source>
        <dbReference type="ARBA" id="ARBA00023125"/>
    </source>
</evidence>
<dbReference type="InterPro" id="IPR015660">
    <property type="entry name" value="MASH1/Ascl1a-like"/>
</dbReference>
<accession>A0A8S0TXD7</accession>
<dbReference type="GO" id="GO:0000981">
    <property type="term" value="F:DNA-binding transcription factor activity, RNA polymerase II-specific"/>
    <property type="evidence" value="ECO:0007669"/>
    <property type="project" value="TreeGrafter"/>
</dbReference>
<feature type="compositionally biased region" description="Polar residues" evidence="6">
    <location>
        <begin position="34"/>
        <end position="44"/>
    </location>
</feature>
<name>A0A8S0TXD7_OLEEU</name>
<dbReference type="Gene3D" id="4.10.280.10">
    <property type="entry name" value="Helix-loop-helix DNA-binding domain"/>
    <property type="match status" value="1"/>
</dbReference>
<evidence type="ECO:0000313" key="8">
    <source>
        <dbReference type="EMBL" id="CAA3010754.1"/>
    </source>
</evidence>
<feature type="domain" description="BHLH" evidence="7">
    <location>
        <begin position="271"/>
        <end position="320"/>
    </location>
</feature>
<feature type="compositionally biased region" description="Polar residues" evidence="6">
    <location>
        <begin position="52"/>
        <end position="62"/>
    </location>
</feature>
<dbReference type="CDD" id="cd18914">
    <property type="entry name" value="bHLH_AtORG2_like"/>
    <property type="match status" value="1"/>
</dbReference>
<evidence type="ECO:0000256" key="6">
    <source>
        <dbReference type="SAM" id="MobiDB-lite"/>
    </source>
</evidence>
<dbReference type="Pfam" id="PF00010">
    <property type="entry name" value="HLH"/>
    <property type="match status" value="2"/>
</dbReference>
<evidence type="ECO:0000256" key="2">
    <source>
        <dbReference type="ARBA" id="ARBA00023015"/>
    </source>
</evidence>
<keyword evidence="4" id="KW-0804">Transcription</keyword>
<feature type="region of interest" description="Disordered" evidence="6">
    <location>
        <begin position="34"/>
        <end position="62"/>
    </location>
</feature>
<evidence type="ECO:0000256" key="1">
    <source>
        <dbReference type="ARBA" id="ARBA00004123"/>
    </source>
</evidence>
<protein>
    <submittedName>
        <fullName evidence="8">Transcription factor bHLH118-like</fullName>
    </submittedName>
</protein>
<dbReference type="AlphaFoldDB" id="A0A8S0TXD7"/>
<proteinExistence type="predicted"/>
<feature type="domain" description="BHLH" evidence="7">
    <location>
        <begin position="65"/>
        <end position="117"/>
    </location>
</feature>
<keyword evidence="3" id="KW-0238">DNA-binding</keyword>
<dbReference type="GO" id="GO:0000977">
    <property type="term" value="F:RNA polymerase II transcription regulatory region sequence-specific DNA binding"/>
    <property type="evidence" value="ECO:0007669"/>
    <property type="project" value="TreeGrafter"/>
</dbReference>
<keyword evidence="9" id="KW-1185">Reference proteome</keyword>
<comment type="caution">
    <text evidence="8">The sequence shown here is derived from an EMBL/GenBank/DDBJ whole genome shotgun (WGS) entry which is preliminary data.</text>
</comment>
<gene>
    <name evidence="8" type="ORF">OLEA9_A099337</name>
</gene>
<dbReference type="InterPro" id="IPR011598">
    <property type="entry name" value="bHLH_dom"/>
</dbReference>